<name>A0ABX8AXW0_9BACT</name>
<feature type="transmembrane region" description="Helical" evidence="6">
    <location>
        <begin position="186"/>
        <end position="205"/>
    </location>
</feature>
<feature type="transmembrane region" description="Helical" evidence="6">
    <location>
        <begin position="130"/>
        <end position="156"/>
    </location>
</feature>
<gene>
    <name evidence="8" type="primary">ccsA</name>
    <name evidence="8" type="ORF">J8C05_07380</name>
</gene>
<dbReference type="Pfam" id="PF01578">
    <property type="entry name" value="Cytochrom_C_asm"/>
    <property type="match status" value="1"/>
</dbReference>
<keyword evidence="3" id="KW-0201">Cytochrome c-type biogenesis</keyword>
<evidence type="ECO:0000256" key="5">
    <source>
        <dbReference type="ARBA" id="ARBA00023136"/>
    </source>
</evidence>
<feature type="transmembrane region" description="Helical" evidence="6">
    <location>
        <begin position="217"/>
        <end position="235"/>
    </location>
</feature>
<sequence>MSTLLLIAVACYAFGAGHAIFTVWRTPHPRWFWIALWLMAAGFATHTSSIVVRGWEVARCPLLSYQEVCSFLGWSIAAYFLGAYLWYRSKSFAAFAMPMVFLFALAAWLLPAPSDTAAVLKFYGQTASLLTLHAVLFVFAYAAFAILFVAAILYIVQERQLKQKQFGPLWSRLPSLDTCDDVSGKALLIGFVLLTLGILTGIVGSRRLNGVYWHGDPLEFLSLATWLIYFCVVHYRLTAGWRGRRAAWLGIVGFAMVIVSLVGIGWFNGFHSIG</sequence>
<feature type="transmembrane region" description="Helical" evidence="6">
    <location>
        <begin position="31"/>
        <end position="51"/>
    </location>
</feature>
<keyword evidence="5 6" id="KW-0472">Membrane</keyword>
<feature type="transmembrane region" description="Helical" evidence="6">
    <location>
        <begin position="6"/>
        <end position="24"/>
    </location>
</feature>
<keyword evidence="2 6" id="KW-0812">Transmembrane</keyword>
<evidence type="ECO:0000313" key="8">
    <source>
        <dbReference type="EMBL" id="QUV93200.1"/>
    </source>
</evidence>
<evidence type="ECO:0000313" key="9">
    <source>
        <dbReference type="Proteomes" id="UP000677668"/>
    </source>
</evidence>
<keyword evidence="9" id="KW-1185">Reference proteome</keyword>
<protein>
    <submittedName>
        <fullName evidence="8">Cytochrome c biogenesis protein CcsA</fullName>
    </submittedName>
</protein>
<dbReference type="PANTHER" id="PTHR30071:SF1">
    <property type="entry name" value="CYTOCHROME B_B6 PROTEIN-RELATED"/>
    <property type="match status" value="1"/>
</dbReference>
<dbReference type="RefSeq" id="WP_211421598.1">
    <property type="nucleotide sequence ID" value="NZ_CP072642.1"/>
</dbReference>
<evidence type="ECO:0000256" key="2">
    <source>
        <dbReference type="ARBA" id="ARBA00022692"/>
    </source>
</evidence>
<evidence type="ECO:0000256" key="3">
    <source>
        <dbReference type="ARBA" id="ARBA00022748"/>
    </source>
</evidence>
<feature type="domain" description="Cytochrome c assembly protein" evidence="7">
    <location>
        <begin position="71"/>
        <end position="271"/>
    </location>
</feature>
<evidence type="ECO:0000256" key="6">
    <source>
        <dbReference type="SAM" id="Phobius"/>
    </source>
</evidence>
<feature type="transmembrane region" description="Helical" evidence="6">
    <location>
        <begin position="71"/>
        <end position="87"/>
    </location>
</feature>
<dbReference type="InterPro" id="IPR002541">
    <property type="entry name" value="Cyt_c_assembly"/>
</dbReference>
<keyword evidence="4 6" id="KW-1133">Transmembrane helix</keyword>
<evidence type="ECO:0000259" key="7">
    <source>
        <dbReference type="Pfam" id="PF01578"/>
    </source>
</evidence>
<dbReference type="EMBL" id="CP072642">
    <property type="protein sequence ID" value="QUV93200.1"/>
    <property type="molecule type" value="Genomic_DNA"/>
</dbReference>
<accession>A0ABX8AXW0</accession>
<dbReference type="InterPro" id="IPR045062">
    <property type="entry name" value="Cyt_c_biogenesis_CcsA/CcmC"/>
</dbReference>
<feature type="transmembrane region" description="Helical" evidence="6">
    <location>
        <begin position="92"/>
        <end position="110"/>
    </location>
</feature>
<organism evidence="8 9">
    <name type="scientific">Chloracidobacterium sp. N</name>
    <dbReference type="NCBI Taxonomy" id="2821540"/>
    <lineage>
        <taxon>Bacteria</taxon>
        <taxon>Pseudomonadati</taxon>
        <taxon>Acidobacteriota</taxon>
        <taxon>Terriglobia</taxon>
        <taxon>Terriglobales</taxon>
        <taxon>Acidobacteriaceae</taxon>
        <taxon>Chloracidobacterium</taxon>
        <taxon>Chloracidobacterium aggregatum</taxon>
    </lineage>
</organism>
<proteinExistence type="predicted"/>
<evidence type="ECO:0000256" key="1">
    <source>
        <dbReference type="ARBA" id="ARBA00004141"/>
    </source>
</evidence>
<feature type="transmembrane region" description="Helical" evidence="6">
    <location>
        <begin position="247"/>
        <end position="267"/>
    </location>
</feature>
<evidence type="ECO:0000256" key="4">
    <source>
        <dbReference type="ARBA" id="ARBA00022989"/>
    </source>
</evidence>
<comment type="subcellular location">
    <subcellularLocation>
        <location evidence="1">Membrane</location>
        <topology evidence="1">Multi-pass membrane protein</topology>
    </subcellularLocation>
</comment>
<dbReference type="Proteomes" id="UP000677668">
    <property type="component" value="Chromosome 1"/>
</dbReference>
<reference evidence="8 9" key="1">
    <citation type="submission" date="2021-03" db="EMBL/GenBank/DDBJ databases">
        <title>Genomic and phenotypic characterization of Chloracidobacterium isolates provides evidence for multiple species.</title>
        <authorList>
            <person name="Saini M.K."/>
            <person name="Costas A.M.G."/>
            <person name="Tank M."/>
            <person name="Bryant D.A."/>
        </authorList>
    </citation>
    <scope>NUCLEOTIDE SEQUENCE [LARGE SCALE GENOMIC DNA]</scope>
    <source>
        <strain evidence="8 9">N</strain>
    </source>
</reference>
<dbReference type="PANTHER" id="PTHR30071">
    <property type="entry name" value="HEME EXPORTER PROTEIN C"/>
    <property type="match status" value="1"/>
</dbReference>